<organism evidence="1 2">
    <name type="scientific">Meloidogyne enterolobii</name>
    <name type="common">Root-knot nematode worm</name>
    <name type="synonym">Meloidogyne mayaguensis</name>
    <dbReference type="NCBI Taxonomy" id="390850"/>
    <lineage>
        <taxon>Eukaryota</taxon>
        <taxon>Metazoa</taxon>
        <taxon>Ecdysozoa</taxon>
        <taxon>Nematoda</taxon>
        <taxon>Chromadorea</taxon>
        <taxon>Rhabditida</taxon>
        <taxon>Tylenchina</taxon>
        <taxon>Tylenchomorpha</taxon>
        <taxon>Tylenchoidea</taxon>
        <taxon>Meloidogynidae</taxon>
        <taxon>Meloidogyninae</taxon>
        <taxon>Meloidogyne</taxon>
    </lineage>
</organism>
<comment type="caution">
    <text evidence="1">The sequence shown here is derived from an EMBL/GenBank/DDBJ whole genome shotgun (WGS) entry which is preliminary data.</text>
</comment>
<reference evidence="1" key="1">
    <citation type="submission" date="2023-11" db="EMBL/GenBank/DDBJ databases">
        <authorList>
            <person name="Poullet M."/>
        </authorList>
    </citation>
    <scope>NUCLEOTIDE SEQUENCE</scope>
    <source>
        <strain evidence="1">E1834</strain>
    </source>
</reference>
<gene>
    <name evidence="1" type="ORF">MENTE1834_LOCUS41907</name>
</gene>
<dbReference type="Proteomes" id="UP001497535">
    <property type="component" value="Unassembled WGS sequence"/>
</dbReference>
<sequence length="223" mass="26121">MLNCHSLSLATYNALFEILVELFCPEIYSVRREDLPIENTRFENPQILKVVAQLLIQSEESSETLRVKKIFLQDLKRHCKACSENKRIILQMSVWQEWLISLSYIYPENEEQKNVSELVFQLFSILSFHAIRFKKDGWRVWVDTMAIAHSKVSWQKYRKTQKQEEDARKKLGENLTKNDQSSSSGGGVSSLYRTQDFVWSQVQIQFLNDLLMSIRAVFAKSNC</sequence>
<protein>
    <submittedName>
        <fullName evidence="1">Uncharacterized protein</fullName>
    </submittedName>
</protein>
<keyword evidence="2" id="KW-1185">Reference proteome</keyword>
<evidence type="ECO:0000313" key="2">
    <source>
        <dbReference type="Proteomes" id="UP001497535"/>
    </source>
</evidence>
<name>A0ACB1ARC0_MELEN</name>
<evidence type="ECO:0000313" key="1">
    <source>
        <dbReference type="EMBL" id="CAK5099766.1"/>
    </source>
</evidence>
<dbReference type="EMBL" id="CAVMJV010000106">
    <property type="protein sequence ID" value="CAK5099766.1"/>
    <property type="molecule type" value="Genomic_DNA"/>
</dbReference>
<proteinExistence type="predicted"/>
<accession>A0ACB1ARC0</accession>